<dbReference type="GO" id="GO:0008939">
    <property type="term" value="F:nicotinate-nucleotide-dimethylbenzimidazole phosphoribosyltransferase activity"/>
    <property type="evidence" value="ECO:0007669"/>
    <property type="project" value="UniProtKB-UniRule"/>
</dbReference>
<dbReference type="OrthoDB" id="9781491at2"/>
<dbReference type="Gene3D" id="3.40.50.10210">
    <property type="match status" value="1"/>
</dbReference>
<dbReference type="AlphaFoldDB" id="A0A498R9G3"/>
<dbReference type="Gene3D" id="1.10.1610.10">
    <property type="match status" value="1"/>
</dbReference>
<comment type="similarity">
    <text evidence="3">Belongs to the CobT family.</text>
</comment>
<dbReference type="InterPro" id="IPR023195">
    <property type="entry name" value="Nict_dMeBzImd_PRibTrfase_N"/>
</dbReference>
<evidence type="ECO:0000313" key="12">
    <source>
        <dbReference type="Proteomes" id="UP000277811"/>
    </source>
</evidence>
<dbReference type="CDD" id="cd02439">
    <property type="entry name" value="DMB-PRT_CobT"/>
    <property type="match status" value="1"/>
</dbReference>
<dbReference type="RefSeq" id="WP_122628735.1">
    <property type="nucleotide sequence ID" value="NZ_UPPP01000081.1"/>
</dbReference>
<dbReference type="Proteomes" id="UP000277811">
    <property type="component" value="Unassembled WGS sequence"/>
</dbReference>
<evidence type="ECO:0000313" key="11">
    <source>
        <dbReference type="EMBL" id="VBB07809.1"/>
    </source>
</evidence>
<dbReference type="PANTHER" id="PTHR43463">
    <property type="entry name" value="NICOTINATE-NUCLEOTIDE--DIMETHYLBENZIMIDAZOLE PHOSPHORIBOSYLTRANSFERASE"/>
    <property type="match status" value="1"/>
</dbReference>
<evidence type="ECO:0000256" key="8">
    <source>
        <dbReference type="ARBA" id="ARBA00022679"/>
    </source>
</evidence>
<dbReference type="Pfam" id="PF02277">
    <property type="entry name" value="DBI_PRT"/>
    <property type="match status" value="1"/>
</dbReference>
<gene>
    <name evidence="11" type="ORF">LUCI_3074</name>
</gene>
<sequence length="356" mass="36910">MIQDAIAAIGALNTETMDRCQLRLDNLTKPLNSLHGLEYLARKMAGITGNARPRSLKKSIVLMAADHGVAVRDPSQPPPFSTARRMENICRGCAAINTFAGHVAANLVPVDMGIAADMAGMPQLRQAKLAYGTKDITGGPAMTREQAVAAIETGIRIAREEITAGTQVIGLGEIGVANAIASTAVIACYCGRPACEKPDAARQRKIDLVETALSVNQPDPGDSIEVLARVGGFEIGALAGVILGAAAYRAAVVLDGLPTAAAALLAVKLAPAAKEYLIGSHFAPEPGHKAALERIGVPAYLHLDLQLGEGTGAVLGMSLINAGLHVLNDMKTFGEAEVAIAQDGPGASKQSKHVRD</sequence>
<protein>
    <recommendedName>
        <fullName evidence="5 10">Nicotinate-nucleotide--dimethylbenzimidazole phosphoribosyltransferase</fullName>
        <ecNumber evidence="4 10">2.4.2.21</ecNumber>
    </recommendedName>
</protein>
<keyword evidence="6" id="KW-0169">Cobalamin biosynthesis</keyword>
<evidence type="ECO:0000256" key="10">
    <source>
        <dbReference type="NCBIfam" id="TIGR03160"/>
    </source>
</evidence>
<organism evidence="11 12">
    <name type="scientific">Lucifera butyrica</name>
    <dbReference type="NCBI Taxonomy" id="1351585"/>
    <lineage>
        <taxon>Bacteria</taxon>
        <taxon>Bacillati</taxon>
        <taxon>Bacillota</taxon>
        <taxon>Negativicutes</taxon>
        <taxon>Veillonellales</taxon>
        <taxon>Veillonellaceae</taxon>
        <taxon>Lucifera</taxon>
    </lineage>
</organism>
<keyword evidence="7 11" id="KW-0328">Glycosyltransferase</keyword>
<comment type="pathway">
    <text evidence="2">Nucleoside biosynthesis; alpha-ribazole biosynthesis; alpha-ribazole from 5,6-dimethylbenzimidazole: step 1/2.</text>
</comment>
<evidence type="ECO:0000256" key="5">
    <source>
        <dbReference type="ARBA" id="ARBA00015486"/>
    </source>
</evidence>
<comment type="function">
    <text evidence="1">Catalyzes the synthesis of alpha-ribazole-5'-phosphate from nicotinate mononucleotide (NAMN) and 5,6-dimethylbenzimidazole (DMB).</text>
</comment>
<dbReference type="GO" id="GO:0009236">
    <property type="term" value="P:cobalamin biosynthetic process"/>
    <property type="evidence" value="ECO:0007669"/>
    <property type="project" value="UniProtKB-UniRule"/>
</dbReference>
<keyword evidence="8 11" id="KW-0808">Transferase</keyword>
<dbReference type="EC" id="2.4.2.21" evidence="4 10"/>
<accession>A0A498R9G3</accession>
<dbReference type="InterPro" id="IPR003200">
    <property type="entry name" value="Nict_dMeBzImd_PRibTrfase"/>
</dbReference>
<dbReference type="EMBL" id="UPPP01000081">
    <property type="protein sequence ID" value="VBB07809.1"/>
    <property type="molecule type" value="Genomic_DNA"/>
</dbReference>
<evidence type="ECO:0000256" key="3">
    <source>
        <dbReference type="ARBA" id="ARBA00007110"/>
    </source>
</evidence>
<evidence type="ECO:0000256" key="2">
    <source>
        <dbReference type="ARBA" id="ARBA00005049"/>
    </source>
</evidence>
<evidence type="ECO:0000256" key="7">
    <source>
        <dbReference type="ARBA" id="ARBA00022676"/>
    </source>
</evidence>
<evidence type="ECO:0000256" key="4">
    <source>
        <dbReference type="ARBA" id="ARBA00011991"/>
    </source>
</evidence>
<keyword evidence="12" id="KW-1185">Reference proteome</keyword>
<evidence type="ECO:0000256" key="6">
    <source>
        <dbReference type="ARBA" id="ARBA00022573"/>
    </source>
</evidence>
<dbReference type="NCBIfam" id="NF000996">
    <property type="entry name" value="PRK00105.1"/>
    <property type="match status" value="1"/>
</dbReference>
<dbReference type="NCBIfam" id="TIGR03160">
    <property type="entry name" value="cobT_DBIPRT"/>
    <property type="match status" value="1"/>
</dbReference>
<name>A0A498R9G3_9FIRM</name>
<evidence type="ECO:0000256" key="9">
    <source>
        <dbReference type="ARBA" id="ARBA00047340"/>
    </source>
</evidence>
<reference evidence="11 12" key="1">
    <citation type="submission" date="2018-06" db="EMBL/GenBank/DDBJ databases">
        <authorList>
            <person name="Strepis N."/>
        </authorList>
    </citation>
    <scope>NUCLEOTIDE SEQUENCE [LARGE SCALE GENOMIC DNA]</scope>
    <source>
        <strain evidence="11">LUCI</strain>
    </source>
</reference>
<dbReference type="SUPFAM" id="SSF52733">
    <property type="entry name" value="Nicotinate mononucleotide:5,6-dimethylbenzimidazole phosphoribosyltransferase (CobT)"/>
    <property type="match status" value="1"/>
</dbReference>
<dbReference type="InterPro" id="IPR017846">
    <property type="entry name" value="Nict_dMeBzImd_PRibTrfase_bact"/>
</dbReference>
<dbReference type="UniPathway" id="UPA00061">
    <property type="reaction ID" value="UER00516"/>
</dbReference>
<dbReference type="PANTHER" id="PTHR43463:SF1">
    <property type="entry name" value="NICOTINATE-NUCLEOTIDE--DIMETHYLBENZIMIDAZOLE PHOSPHORIBOSYLTRANSFERASE"/>
    <property type="match status" value="1"/>
</dbReference>
<comment type="catalytic activity">
    <reaction evidence="9">
        <text>5,6-dimethylbenzimidazole + nicotinate beta-D-ribonucleotide = alpha-ribazole 5'-phosphate + nicotinate + H(+)</text>
        <dbReference type="Rhea" id="RHEA:11196"/>
        <dbReference type="ChEBI" id="CHEBI:15378"/>
        <dbReference type="ChEBI" id="CHEBI:15890"/>
        <dbReference type="ChEBI" id="CHEBI:32544"/>
        <dbReference type="ChEBI" id="CHEBI:57502"/>
        <dbReference type="ChEBI" id="CHEBI:57918"/>
        <dbReference type="EC" id="2.4.2.21"/>
    </reaction>
</comment>
<evidence type="ECO:0000256" key="1">
    <source>
        <dbReference type="ARBA" id="ARBA00002197"/>
    </source>
</evidence>
<dbReference type="InterPro" id="IPR036087">
    <property type="entry name" value="Nict_dMeBzImd_PRibTrfase_sf"/>
</dbReference>
<proteinExistence type="inferred from homology"/>